<feature type="binding site" evidence="3">
    <location>
        <position position="287"/>
    </location>
    <ligand>
        <name>substrate</name>
    </ligand>
</feature>
<comment type="catalytic activity">
    <reaction evidence="3">
        <text>shikimate + ATP = 3-phosphoshikimate + ADP + H(+)</text>
        <dbReference type="Rhea" id="RHEA:13121"/>
        <dbReference type="ChEBI" id="CHEBI:15378"/>
        <dbReference type="ChEBI" id="CHEBI:30616"/>
        <dbReference type="ChEBI" id="CHEBI:36208"/>
        <dbReference type="ChEBI" id="CHEBI:145989"/>
        <dbReference type="ChEBI" id="CHEBI:456216"/>
        <dbReference type="EC" id="2.7.1.71"/>
    </reaction>
</comment>
<dbReference type="InterPro" id="IPR000623">
    <property type="entry name" value="Shikimate_kinase/TSH1"/>
</dbReference>
<protein>
    <recommendedName>
        <fullName evidence="3">Shikimate kinase</fullName>
        <shortName evidence="3">SK</shortName>
        <ecNumber evidence="3">2.7.1.71</ecNumber>
    </recommendedName>
</protein>
<feature type="binding site" evidence="3">
    <location>
        <begin position="265"/>
        <end position="270"/>
    </location>
    <ligand>
        <name>ATP</name>
        <dbReference type="ChEBI" id="CHEBI:30616"/>
    </ligand>
</feature>
<dbReference type="PANTHER" id="PTHR21089">
    <property type="entry name" value="SHIKIMATE DEHYDROGENASE"/>
    <property type="match status" value="1"/>
</dbReference>
<dbReference type="GO" id="GO:0004765">
    <property type="term" value="F:shikimate kinase activity"/>
    <property type="evidence" value="ECO:0007669"/>
    <property type="project" value="UniProtKB-UniRule"/>
</dbReference>
<feature type="binding site" evidence="3">
    <location>
        <position position="269"/>
    </location>
    <ligand>
        <name>Mg(2+)</name>
        <dbReference type="ChEBI" id="CHEBI:18420"/>
    </ligand>
</feature>
<dbReference type="GO" id="GO:0000287">
    <property type="term" value="F:magnesium ion binding"/>
    <property type="evidence" value="ECO:0007669"/>
    <property type="project" value="UniProtKB-UniRule"/>
</dbReference>
<reference evidence="5" key="1">
    <citation type="submission" date="2020-10" db="EMBL/GenBank/DDBJ databases">
        <authorList>
            <person name="Gilroy R."/>
        </authorList>
    </citation>
    <scope>NUCLEOTIDE SEQUENCE</scope>
    <source>
        <strain evidence="5">ChiGjej2B2-16831</strain>
    </source>
</reference>
<dbReference type="HAMAP" id="MF_00109">
    <property type="entry name" value="Shikimate_kinase"/>
    <property type="match status" value="1"/>
</dbReference>
<dbReference type="SUPFAM" id="SSF51735">
    <property type="entry name" value="NAD(P)-binding Rossmann-fold domains"/>
    <property type="match status" value="1"/>
</dbReference>
<keyword evidence="2 3" id="KW-0057">Aromatic amino acid biosynthesis</keyword>
<dbReference type="InterPro" id="IPR022893">
    <property type="entry name" value="Shikimate_DH_fam"/>
</dbReference>
<dbReference type="GO" id="GO:0008652">
    <property type="term" value="P:amino acid biosynthetic process"/>
    <property type="evidence" value="ECO:0007669"/>
    <property type="project" value="UniProtKB-KW"/>
</dbReference>
<keyword evidence="3" id="KW-0808">Transferase</keyword>
<comment type="subunit">
    <text evidence="3">Monomer.</text>
</comment>
<dbReference type="GO" id="GO:0009073">
    <property type="term" value="P:aromatic amino acid family biosynthetic process"/>
    <property type="evidence" value="ECO:0007669"/>
    <property type="project" value="UniProtKB-KW"/>
</dbReference>
<dbReference type="Pfam" id="PF01202">
    <property type="entry name" value="SKI"/>
    <property type="match status" value="1"/>
</dbReference>
<name>A0A9D1N492_9FIRM</name>
<dbReference type="Proteomes" id="UP000824128">
    <property type="component" value="Unassembled WGS sequence"/>
</dbReference>
<dbReference type="GO" id="GO:0004764">
    <property type="term" value="F:shikimate 3-dehydrogenase (NADP+) activity"/>
    <property type="evidence" value="ECO:0007669"/>
    <property type="project" value="InterPro"/>
</dbReference>
<keyword evidence="3" id="KW-0067">ATP-binding</keyword>
<comment type="similarity">
    <text evidence="3">Belongs to the shikimate kinase family.</text>
</comment>
<dbReference type="InterPro" id="IPR031322">
    <property type="entry name" value="Shikimate/glucono_kinase"/>
</dbReference>
<feature type="binding site" evidence="3">
    <location>
        <position position="382"/>
    </location>
    <ligand>
        <name>substrate</name>
    </ligand>
</feature>
<comment type="subcellular location">
    <subcellularLocation>
        <location evidence="3">Cytoplasm</location>
    </subcellularLocation>
</comment>
<dbReference type="SUPFAM" id="SSF52540">
    <property type="entry name" value="P-loop containing nucleoside triphosphate hydrolases"/>
    <property type="match status" value="1"/>
</dbReference>
<comment type="caution">
    <text evidence="5">The sequence shown here is derived from an EMBL/GenBank/DDBJ whole genome shotgun (WGS) entry which is preliminary data.</text>
</comment>
<feature type="binding site" evidence="3">
    <location>
        <position position="366"/>
    </location>
    <ligand>
        <name>ATP</name>
        <dbReference type="ChEBI" id="CHEBI:30616"/>
    </ligand>
</feature>
<dbReference type="Pfam" id="PF08501">
    <property type="entry name" value="Shikimate_dh_N"/>
    <property type="match status" value="1"/>
</dbReference>
<evidence type="ECO:0000313" key="5">
    <source>
        <dbReference type="EMBL" id="HIU94859.1"/>
    </source>
</evidence>
<feature type="domain" description="Shikimate dehydrogenase substrate binding N-terminal" evidence="4">
    <location>
        <begin position="6"/>
        <end position="80"/>
    </location>
</feature>
<dbReference type="Gene3D" id="3.40.50.10860">
    <property type="entry name" value="Leucine Dehydrogenase, chain A, domain 1"/>
    <property type="match status" value="1"/>
</dbReference>
<evidence type="ECO:0000256" key="2">
    <source>
        <dbReference type="ARBA" id="ARBA00023141"/>
    </source>
</evidence>
<keyword evidence="3" id="KW-0547">Nucleotide-binding</keyword>
<evidence type="ECO:0000259" key="4">
    <source>
        <dbReference type="Pfam" id="PF08501"/>
    </source>
</evidence>
<dbReference type="CDD" id="cd00464">
    <property type="entry name" value="SK"/>
    <property type="match status" value="1"/>
</dbReference>
<sequence length="417" mass="44175">MAGYGLIGERLGHSFSPQVHRFFADYDYRLIELAPEALAPFLRERAFSGVNVTIPYKRAVMPLCDALSDEAARIGSVNTIVNDGGRLTGYNTDYYGLRRMAEAAGIPFSGRKALILGSGGAARTALAAARDLGAREALLVSRRGCGPDTVDYETACRAHADADVLINATPVGMFPEAGTAPVDLARFPACRGVLDLVFNPLRTALLLMAKDRGIPCANGLGMLVSQAKRAAELFTSRAIDPALEAQAVSAVTRARANLVLIGMPGCGKSTVGRLAAKRLGRPFVDLDARIAEREGRSCAAIIEQDGEAAFRDAEARAAAEAGAAFGQVIAAGGGTVLRQDAMAALRQNGCVIWLDRPLNRLATGGRPLSEGGAALERLFAARAPLYRRYADRRLNNKGTPARTAGAACAIFETEEWL</sequence>
<keyword evidence="3" id="KW-0418">Kinase</keyword>
<evidence type="ECO:0000313" key="6">
    <source>
        <dbReference type="Proteomes" id="UP000824128"/>
    </source>
</evidence>
<dbReference type="GO" id="GO:0005737">
    <property type="term" value="C:cytoplasm"/>
    <property type="evidence" value="ECO:0007669"/>
    <property type="project" value="UniProtKB-SubCell"/>
</dbReference>
<dbReference type="GO" id="GO:0019632">
    <property type="term" value="P:shikimate metabolic process"/>
    <property type="evidence" value="ECO:0007669"/>
    <property type="project" value="TreeGrafter"/>
</dbReference>
<accession>A0A9D1N492</accession>
<dbReference type="CDD" id="cd01065">
    <property type="entry name" value="NAD_bind_Shikimate_DH"/>
    <property type="match status" value="1"/>
</dbReference>
<reference evidence="5" key="2">
    <citation type="journal article" date="2021" name="PeerJ">
        <title>Extensive microbial diversity within the chicken gut microbiome revealed by metagenomics and culture.</title>
        <authorList>
            <person name="Gilroy R."/>
            <person name="Ravi A."/>
            <person name="Getino M."/>
            <person name="Pursley I."/>
            <person name="Horton D.L."/>
            <person name="Alikhan N.F."/>
            <person name="Baker D."/>
            <person name="Gharbi K."/>
            <person name="Hall N."/>
            <person name="Watson M."/>
            <person name="Adriaenssens E.M."/>
            <person name="Foster-Nyarko E."/>
            <person name="Jarju S."/>
            <person name="Secka A."/>
            <person name="Antonio M."/>
            <person name="Oren A."/>
            <person name="Chaudhuri R.R."/>
            <person name="La Ragione R."/>
            <person name="Hildebrand F."/>
            <person name="Pallen M.J."/>
        </authorList>
    </citation>
    <scope>NUCLEOTIDE SEQUENCE</scope>
    <source>
        <strain evidence="5">ChiGjej2B2-16831</strain>
    </source>
</reference>
<feature type="binding site" evidence="3">
    <location>
        <position position="333"/>
    </location>
    <ligand>
        <name>substrate</name>
    </ligand>
</feature>
<keyword evidence="3" id="KW-0028">Amino-acid biosynthesis</keyword>
<feature type="binding site" evidence="3">
    <location>
        <position position="311"/>
    </location>
    <ligand>
        <name>substrate</name>
    </ligand>
</feature>
<dbReference type="PANTHER" id="PTHR21089:SF1">
    <property type="entry name" value="BIFUNCTIONAL 3-DEHYDROQUINATE DEHYDRATASE_SHIKIMATE DEHYDROGENASE, CHLOROPLASTIC"/>
    <property type="match status" value="1"/>
</dbReference>
<gene>
    <name evidence="3" type="primary">aroK</name>
    <name evidence="5" type="ORF">IAD24_06825</name>
</gene>
<evidence type="ECO:0000256" key="1">
    <source>
        <dbReference type="ARBA" id="ARBA00004871"/>
    </source>
</evidence>
<keyword evidence="3" id="KW-0479">Metal-binding</keyword>
<evidence type="ECO:0000256" key="3">
    <source>
        <dbReference type="HAMAP-Rule" id="MF_00109"/>
    </source>
</evidence>
<comment type="pathway">
    <text evidence="1">Metabolic intermediate biosynthesis; chorismate biosynthesis; chorismate from D-erythrose 4-phosphate and phosphoenolpyruvate: step 4/7.</text>
</comment>
<dbReference type="InterPro" id="IPR036291">
    <property type="entry name" value="NAD(P)-bd_dom_sf"/>
</dbReference>
<dbReference type="InterPro" id="IPR046346">
    <property type="entry name" value="Aminoacid_DH-like_N_sf"/>
</dbReference>
<dbReference type="Gene3D" id="3.40.50.720">
    <property type="entry name" value="NAD(P)-binding Rossmann-like Domain"/>
    <property type="match status" value="1"/>
</dbReference>
<comment type="function">
    <text evidence="3">Catalyzes the specific phosphorylation of the 3-hydroxyl group of shikimic acid using ATP as a cosubstrate.</text>
</comment>
<dbReference type="InterPro" id="IPR027417">
    <property type="entry name" value="P-loop_NTPase"/>
</dbReference>
<dbReference type="EMBL" id="DVNZ01000218">
    <property type="protein sequence ID" value="HIU94859.1"/>
    <property type="molecule type" value="Genomic_DNA"/>
</dbReference>
<dbReference type="AlphaFoldDB" id="A0A9D1N492"/>
<comment type="caution">
    <text evidence="3">Lacks conserved residue(s) required for the propagation of feature annotation.</text>
</comment>
<comment type="cofactor">
    <cofactor evidence="3">
        <name>Mg(2+)</name>
        <dbReference type="ChEBI" id="CHEBI:18420"/>
    </cofactor>
    <text evidence="3">Binds 1 Mg(2+) ion per subunit.</text>
</comment>
<comment type="pathway">
    <text evidence="3">Metabolic intermediate biosynthesis; chorismate biosynthesis; chorismate from D-erythrose 4-phosphate and phosphoenolpyruvate: step 5/7.</text>
</comment>
<dbReference type="EC" id="2.7.1.71" evidence="3"/>
<keyword evidence="3" id="KW-0460">Magnesium</keyword>
<proteinExistence type="inferred from homology"/>
<keyword evidence="3" id="KW-0963">Cytoplasm</keyword>
<dbReference type="GO" id="GO:0005524">
    <property type="term" value="F:ATP binding"/>
    <property type="evidence" value="ECO:0007669"/>
    <property type="project" value="UniProtKB-UniRule"/>
</dbReference>
<dbReference type="PRINTS" id="PR01100">
    <property type="entry name" value="SHIKIMTKNASE"/>
</dbReference>
<organism evidence="5 6">
    <name type="scientific">Candidatus Aphodomorpha intestinavium</name>
    <dbReference type="NCBI Taxonomy" id="2840672"/>
    <lineage>
        <taxon>Bacteria</taxon>
        <taxon>Bacillati</taxon>
        <taxon>Bacillota</taxon>
        <taxon>Clostridia</taxon>
        <taxon>Eubacteriales</taxon>
        <taxon>Candidatus Aphodomorpha</taxon>
    </lineage>
</organism>
<dbReference type="SUPFAM" id="SSF53223">
    <property type="entry name" value="Aminoacid dehydrogenase-like, N-terminal domain"/>
    <property type="match status" value="1"/>
</dbReference>
<dbReference type="Gene3D" id="3.40.50.300">
    <property type="entry name" value="P-loop containing nucleotide triphosphate hydrolases"/>
    <property type="match status" value="1"/>
</dbReference>
<dbReference type="InterPro" id="IPR013708">
    <property type="entry name" value="Shikimate_DH-bd_N"/>
</dbReference>
<dbReference type="GO" id="GO:0009423">
    <property type="term" value="P:chorismate biosynthetic process"/>
    <property type="evidence" value="ECO:0007669"/>
    <property type="project" value="UniProtKB-UniRule"/>
</dbReference>